<organism evidence="1 2">
    <name type="scientific">Paramuricea clavata</name>
    <name type="common">Red gorgonian</name>
    <name type="synonym">Violescent sea-whip</name>
    <dbReference type="NCBI Taxonomy" id="317549"/>
    <lineage>
        <taxon>Eukaryota</taxon>
        <taxon>Metazoa</taxon>
        <taxon>Cnidaria</taxon>
        <taxon>Anthozoa</taxon>
        <taxon>Octocorallia</taxon>
        <taxon>Malacalcyonacea</taxon>
        <taxon>Plexauridae</taxon>
        <taxon>Paramuricea</taxon>
    </lineage>
</organism>
<reference evidence="1" key="1">
    <citation type="submission" date="2020-04" db="EMBL/GenBank/DDBJ databases">
        <authorList>
            <person name="Alioto T."/>
            <person name="Alioto T."/>
            <person name="Gomez Garrido J."/>
        </authorList>
    </citation>
    <scope>NUCLEOTIDE SEQUENCE</scope>
    <source>
        <strain evidence="1">A484AB</strain>
    </source>
</reference>
<dbReference type="InterPro" id="IPR036869">
    <property type="entry name" value="J_dom_sf"/>
</dbReference>
<dbReference type="InterPro" id="IPR001623">
    <property type="entry name" value="DnaJ_domain"/>
</dbReference>
<dbReference type="EMBL" id="CACRXK020048162">
    <property type="protein sequence ID" value="CAB4046244.1"/>
    <property type="molecule type" value="Genomic_DNA"/>
</dbReference>
<evidence type="ECO:0000313" key="1">
    <source>
        <dbReference type="EMBL" id="CAB4046244.1"/>
    </source>
</evidence>
<sequence>MQEVRREPLEEQNKIIKKAYHSQLRRWHPDRNPENGDSAICQEIIFANTILKDPEARAAYNNVADFDKGWLSRARYKAIFMPECYSVEQKKQYGKRIGLLFLS</sequence>
<proteinExistence type="predicted"/>
<dbReference type="OrthoDB" id="6142417at2759"/>
<gene>
    <name evidence="1" type="ORF">PACLA_8A065440</name>
</gene>
<keyword evidence="2" id="KW-1185">Reference proteome</keyword>
<feature type="non-terminal residue" evidence="1">
    <location>
        <position position="103"/>
    </location>
</feature>
<dbReference type="Pfam" id="PF00226">
    <property type="entry name" value="DnaJ"/>
    <property type="match status" value="1"/>
</dbReference>
<dbReference type="AlphaFoldDB" id="A0A6S7KTR1"/>
<accession>A0A6S7KTR1</accession>
<protein>
    <submittedName>
        <fullName evidence="1">Uncharacterized protein</fullName>
    </submittedName>
</protein>
<dbReference type="Gene3D" id="1.10.287.110">
    <property type="entry name" value="DnaJ domain"/>
    <property type="match status" value="1"/>
</dbReference>
<dbReference type="Proteomes" id="UP001152795">
    <property type="component" value="Unassembled WGS sequence"/>
</dbReference>
<evidence type="ECO:0000313" key="2">
    <source>
        <dbReference type="Proteomes" id="UP001152795"/>
    </source>
</evidence>
<dbReference type="CDD" id="cd06257">
    <property type="entry name" value="DnaJ"/>
    <property type="match status" value="1"/>
</dbReference>
<dbReference type="SUPFAM" id="SSF46565">
    <property type="entry name" value="Chaperone J-domain"/>
    <property type="match status" value="1"/>
</dbReference>
<comment type="caution">
    <text evidence="1">The sequence shown here is derived from an EMBL/GenBank/DDBJ whole genome shotgun (WGS) entry which is preliminary data.</text>
</comment>
<name>A0A6S7KTR1_PARCT</name>
<dbReference type="PROSITE" id="PS50076">
    <property type="entry name" value="DNAJ_2"/>
    <property type="match status" value="1"/>
</dbReference>